<dbReference type="AlphaFoldDB" id="A0A246J6X0"/>
<feature type="transmembrane region" description="Helical" evidence="1">
    <location>
        <begin position="276"/>
        <end position="297"/>
    </location>
</feature>
<name>A0A246J6X0_9BURK</name>
<accession>A0A246J6X0</accession>
<proteinExistence type="predicted"/>
<sequence length="396" mass="43275">MHQHEEGAATGGLTGWPQSEYRKRKLDIQFTGSGSEYFRIWIVNLLLTIVTAGLYWPFAKARRIRYFYANTLIDGHALAFHGDAWKMFCGHLLMLVLMGAYSMAGRISLFAGAVAFVLLCVLGPALWRAGLQFRLRNTSWRGLRFGFDGALAGAYLPMLPTMLIGAAIVGLQLVFGPPWVGANGAPRIGTEEKVLMVLLLLAVLVTPWVFTELKRYQHTGYRIASQHAQVRLTAGSVYLLCLRAAGMGLIGLVLFIAVFFFGMLVGGFTGGLFGKIVAIITIASGYLLMFAAVAPYVTARFQNLLWNATSTEDLTVTSQLNFGPLLSLSARNWLLTAITLGLYRPFAAVDMARMRLEAVSLTMDGDPETWVADQDATQTSAVGEFAGDFFGIDMGL</sequence>
<evidence type="ECO:0008006" key="4">
    <source>
        <dbReference type="Google" id="ProtNLM"/>
    </source>
</evidence>
<feature type="transmembrane region" description="Helical" evidence="1">
    <location>
        <begin position="84"/>
        <end position="103"/>
    </location>
</feature>
<dbReference type="RefSeq" id="WP_088385907.1">
    <property type="nucleotide sequence ID" value="NZ_NIOF01000007.1"/>
</dbReference>
<dbReference type="OrthoDB" id="9765721at2"/>
<comment type="caution">
    <text evidence="2">The sequence shown here is derived from an EMBL/GenBank/DDBJ whole genome shotgun (WGS) entry which is preliminary data.</text>
</comment>
<keyword evidence="1" id="KW-1133">Transmembrane helix</keyword>
<dbReference type="Proteomes" id="UP000197468">
    <property type="component" value="Unassembled WGS sequence"/>
</dbReference>
<keyword evidence="3" id="KW-1185">Reference proteome</keyword>
<feature type="transmembrane region" description="Helical" evidence="1">
    <location>
        <begin position="232"/>
        <end position="264"/>
    </location>
</feature>
<dbReference type="Pfam" id="PF05987">
    <property type="entry name" value="DUF898"/>
    <property type="match status" value="1"/>
</dbReference>
<evidence type="ECO:0000256" key="1">
    <source>
        <dbReference type="SAM" id="Phobius"/>
    </source>
</evidence>
<keyword evidence="1" id="KW-0472">Membrane</keyword>
<dbReference type="EMBL" id="NIOF01000007">
    <property type="protein sequence ID" value="OWQ88383.1"/>
    <property type="molecule type" value="Genomic_DNA"/>
</dbReference>
<organism evidence="2 3">
    <name type="scientific">Roseateles aquatilis</name>
    <dbReference type="NCBI Taxonomy" id="431061"/>
    <lineage>
        <taxon>Bacteria</taxon>
        <taxon>Pseudomonadati</taxon>
        <taxon>Pseudomonadota</taxon>
        <taxon>Betaproteobacteria</taxon>
        <taxon>Burkholderiales</taxon>
        <taxon>Sphaerotilaceae</taxon>
        <taxon>Roseateles</taxon>
    </lineage>
</organism>
<protein>
    <recommendedName>
        <fullName evidence="4">DUF898 domain-containing protein</fullName>
    </recommendedName>
</protein>
<keyword evidence="1" id="KW-0812">Transmembrane</keyword>
<feature type="transmembrane region" description="Helical" evidence="1">
    <location>
        <begin position="150"/>
        <end position="174"/>
    </location>
</feature>
<evidence type="ECO:0000313" key="2">
    <source>
        <dbReference type="EMBL" id="OWQ88383.1"/>
    </source>
</evidence>
<gene>
    <name evidence="2" type="ORF">CDN99_16105</name>
</gene>
<dbReference type="InterPro" id="IPR010295">
    <property type="entry name" value="DUF898"/>
</dbReference>
<feature type="transmembrane region" description="Helical" evidence="1">
    <location>
        <begin position="109"/>
        <end position="129"/>
    </location>
</feature>
<evidence type="ECO:0000313" key="3">
    <source>
        <dbReference type="Proteomes" id="UP000197468"/>
    </source>
</evidence>
<feature type="transmembrane region" description="Helical" evidence="1">
    <location>
        <begin position="194"/>
        <end position="211"/>
    </location>
</feature>
<feature type="transmembrane region" description="Helical" evidence="1">
    <location>
        <begin position="38"/>
        <end position="58"/>
    </location>
</feature>
<reference evidence="2 3" key="1">
    <citation type="journal article" date="2008" name="Int. J. Syst. Evol. Microbiol.">
        <title>Description of Roseateles aquatilis sp. nov. and Roseateles terrae sp. nov., in the class Betaproteobacteria, and emended description of the genus Roseateles.</title>
        <authorList>
            <person name="Gomila M."/>
            <person name="Bowien B."/>
            <person name="Falsen E."/>
            <person name="Moore E.R."/>
            <person name="Lalucat J."/>
        </authorList>
    </citation>
    <scope>NUCLEOTIDE SEQUENCE [LARGE SCALE GENOMIC DNA]</scope>
    <source>
        <strain evidence="2 3">CCUG 48205</strain>
    </source>
</reference>